<dbReference type="RefSeq" id="WP_198124558.1">
    <property type="nucleotide sequence ID" value="NZ_JAECZC010000014.1"/>
</dbReference>
<keyword evidence="1" id="KW-0732">Signal</keyword>
<comment type="caution">
    <text evidence="2">The sequence shown here is derived from an EMBL/GenBank/DDBJ whole genome shotgun (WGS) entry which is preliminary data.</text>
</comment>
<dbReference type="Pfam" id="PF19671">
    <property type="entry name" value="DUF6174"/>
    <property type="match status" value="1"/>
</dbReference>
<name>A0A8J7L6T7_9NOST</name>
<evidence type="ECO:0000256" key="1">
    <source>
        <dbReference type="SAM" id="SignalP"/>
    </source>
</evidence>
<gene>
    <name evidence="2" type="ORF">I8748_10770</name>
</gene>
<protein>
    <recommendedName>
        <fullName evidence="4">Apolipoprotein B</fullName>
    </recommendedName>
</protein>
<sequence>MRLPIGISAILMASLSWNTPVMSQPAIQVAQSPAIASSNFKKLTINRRLWYQQKITNYRYTFTRSCFCVPKATEPVVIEVRNGVTTSITSVETGQPVDPKLFESYNTIPKLFNIIKDAIARRAANLTVKYDPKLGYPTQINIDYNSQIADDELFLTIENLQKTY</sequence>
<dbReference type="EMBL" id="JAECZC010000014">
    <property type="protein sequence ID" value="MBH8562654.1"/>
    <property type="molecule type" value="Genomic_DNA"/>
</dbReference>
<dbReference type="Proteomes" id="UP000632766">
    <property type="component" value="Unassembled WGS sequence"/>
</dbReference>
<organism evidence="2 3">
    <name type="scientific">Amazonocrinis nigriterrae CENA67</name>
    <dbReference type="NCBI Taxonomy" id="2794033"/>
    <lineage>
        <taxon>Bacteria</taxon>
        <taxon>Bacillati</taxon>
        <taxon>Cyanobacteriota</taxon>
        <taxon>Cyanophyceae</taxon>
        <taxon>Nostocales</taxon>
        <taxon>Nostocaceae</taxon>
        <taxon>Amazonocrinis</taxon>
        <taxon>Amazonocrinis nigriterrae</taxon>
    </lineage>
</organism>
<reference evidence="2 3" key="1">
    <citation type="journal article" date="2021" name="Int. J. Syst. Evol. Microbiol.">
        <title>Amazonocrinis nigriterrae gen. nov., sp. nov., Atlanticothrix silvestris gen. nov., sp. nov. and Dendronalium phyllosphericum gen. nov., sp. nov., nostocacean cyanobacteria from Brazilian environments.</title>
        <authorList>
            <person name="Alvarenga D.O."/>
            <person name="Andreote A.P.D."/>
            <person name="Branco L.H.Z."/>
            <person name="Delbaje E."/>
            <person name="Cruz R.B."/>
            <person name="Varani A.M."/>
            <person name="Fiore M.F."/>
        </authorList>
    </citation>
    <scope>NUCLEOTIDE SEQUENCE [LARGE SCALE GENOMIC DNA]</scope>
    <source>
        <strain evidence="2 3">CENA67</strain>
    </source>
</reference>
<proteinExistence type="predicted"/>
<feature type="signal peptide" evidence="1">
    <location>
        <begin position="1"/>
        <end position="23"/>
    </location>
</feature>
<dbReference type="InterPro" id="IPR046172">
    <property type="entry name" value="DUF6174"/>
</dbReference>
<keyword evidence="3" id="KW-1185">Reference proteome</keyword>
<evidence type="ECO:0008006" key="4">
    <source>
        <dbReference type="Google" id="ProtNLM"/>
    </source>
</evidence>
<evidence type="ECO:0000313" key="3">
    <source>
        <dbReference type="Proteomes" id="UP000632766"/>
    </source>
</evidence>
<dbReference type="AlphaFoldDB" id="A0A8J7L6T7"/>
<accession>A0A8J7L6T7</accession>
<evidence type="ECO:0000313" key="2">
    <source>
        <dbReference type="EMBL" id="MBH8562654.1"/>
    </source>
</evidence>
<feature type="chain" id="PRO_5035190531" description="Apolipoprotein B" evidence="1">
    <location>
        <begin position="24"/>
        <end position="164"/>
    </location>
</feature>